<dbReference type="Pfam" id="PF00990">
    <property type="entry name" value="GGDEF"/>
    <property type="match status" value="1"/>
</dbReference>
<dbReference type="CDD" id="cd01949">
    <property type="entry name" value="GGDEF"/>
    <property type="match status" value="1"/>
</dbReference>
<evidence type="ECO:0000256" key="5">
    <source>
        <dbReference type="ARBA" id="ARBA00023136"/>
    </source>
</evidence>
<protein>
    <submittedName>
        <fullName evidence="8">Diguanylate cyclase</fullName>
    </submittedName>
</protein>
<feature type="transmembrane region" description="Helical" evidence="6">
    <location>
        <begin position="69"/>
        <end position="92"/>
    </location>
</feature>
<feature type="transmembrane region" description="Helical" evidence="6">
    <location>
        <begin position="159"/>
        <end position="179"/>
    </location>
</feature>
<dbReference type="OrthoDB" id="9759607at2"/>
<name>A0A329MKV5_9BACL</name>
<feature type="transmembrane region" description="Helical" evidence="6">
    <location>
        <begin position="104"/>
        <end position="123"/>
    </location>
</feature>
<dbReference type="InterPro" id="IPR043128">
    <property type="entry name" value="Rev_trsase/Diguanyl_cyclase"/>
</dbReference>
<feature type="transmembrane region" description="Helical" evidence="6">
    <location>
        <begin position="38"/>
        <end position="57"/>
    </location>
</feature>
<comment type="subcellular location">
    <subcellularLocation>
        <location evidence="1">Cell membrane</location>
        <topology evidence="1">Multi-pass membrane protein</topology>
    </subcellularLocation>
</comment>
<proteinExistence type="predicted"/>
<dbReference type="PANTHER" id="PTHR45138:SF9">
    <property type="entry name" value="DIGUANYLATE CYCLASE DGCM-RELATED"/>
    <property type="match status" value="1"/>
</dbReference>
<accession>A0A329MKV5</accession>
<dbReference type="Proteomes" id="UP000250369">
    <property type="component" value="Unassembled WGS sequence"/>
</dbReference>
<dbReference type="PROSITE" id="PS50887">
    <property type="entry name" value="GGDEF"/>
    <property type="match status" value="1"/>
</dbReference>
<reference evidence="8 9" key="1">
    <citation type="journal article" date="2009" name="Int. J. Syst. Evol. Microbiol.">
        <title>Paenibacillus contaminans sp. nov., isolated from a contaminated laboratory plate.</title>
        <authorList>
            <person name="Chou J.H."/>
            <person name="Lee J.H."/>
            <person name="Lin M.C."/>
            <person name="Chang P.S."/>
            <person name="Arun A.B."/>
            <person name="Young C.C."/>
            <person name="Chen W.M."/>
        </authorList>
    </citation>
    <scope>NUCLEOTIDE SEQUENCE [LARGE SCALE GENOMIC DNA]</scope>
    <source>
        <strain evidence="8 9">CKOBP-6</strain>
    </source>
</reference>
<keyword evidence="4 6" id="KW-1133">Transmembrane helix</keyword>
<feature type="transmembrane region" description="Helical" evidence="6">
    <location>
        <begin position="135"/>
        <end position="153"/>
    </location>
</feature>
<evidence type="ECO:0000313" key="9">
    <source>
        <dbReference type="Proteomes" id="UP000250369"/>
    </source>
</evidence>
<sequence>MLKNLIANMALLTAYLFVVTQLFRNRPVDIRASNRRKLLFGTLSGGFGIVLMSYSLVLDELTRLDLRYLAVMVAAQYGGLTAALPAGLIVALGRVLFFGGFNHASITGSVSIIIFGAVAGMAAERIASLWPRWTIFLLSFSVISSAGMLYSFGMRSLEYLPIYLGVGISGGYFTAYLVSHLNRSTATLMKLKDASVKDFLTGLNNRRSFNTAYQAALTRVYAQERPLSLLLLDIDHFKQINDTYGHGAGDAVLAQFGRMLSGMMRSQDTISRIGGEEFSIILPDCPHERALEIAERIRQAAESYVYRLPNGNRLTATVSVGAASFPDTPAGELLSEADAALYEAKRLGRNRVCSSKQLKERK</sequence>
<dbReference type="GO" id="GO:0043709">
    <property type="term" value="P:cell adhesion involved in single-species biofilm formation"/>
    <property type="evidence" value="ECO:0007669"/>
    <property type="project" value="TreeGrafter"/>
</dbReference>
<dbReference type="GO" id="GO:0000155">
    <property type="term" value="F:phosphorelay sensor kinase activity"/>
    <property type="evidence" value="ECO:0007669"/>
    <property type="project" value="InterPro"/>
</dbReference>
<dbReference type="SMART" id="SM00267">
    <property type="entry name" value="GGDEF"/>
    <property type="match status" value="1"/>
</dbReference>
<evidence type="ECO:0000256" key="4">
    <source>
        <dbReference type="ARBA" id="ARBA00022989"/>
    </source>
</evidence>
<evidence type="ECO:0000256" key="3">
    <source>
        <dbReference type="ARBA" id="ARBA00022692"/>
    </source>
</evidence>
<gene>
    <name evidence="8" type="ORF">DQG23_15855</name>
</gene>
<dbReference type="InterPro" id="IPR011620">
    <property type="entry name" value="Sig_transdc_His_kinase_LytS_TM"/>
</dbReference>
<evidence type="ECO:0000256" key="1">
    <source>
        <dbReference type="ARBA" id="ARBA00004651"/>
    </source>
</evidence>
<dbReference type="InterPro" id="IPR029787">
    <property type="entry name" value="Nucleotide_cyclase"/>
</dbReference>
<dbReference type="PANTHER" id="PTHR45138">
    <property type="entry name" value="REGULATORY COMPONENTS OF SENSORY TRANSDUCTION SYSTEM"/>
    <property type="match status" value="1"/>
</dbReference>
<feature type="domain" description="GGDEF" evidence="7">
    <location>
        <begin position="225"/>
        <end position="357"/>
    </location>
</feature>
<dbReference type="Pfam" id="PF07694">
    <property type="entry name" value="5TM-5TMR_LYT"/>
    <property type="match status" value="1"/>
</dbReference>
<organism evidence="8 9">
    <name type="scientific">Paenibacillus contaminans</name>
    <dbReference type="NCBI Taxonomy" id="450362"/>
    <lineage>
        <taxon>Bacteria</taxon>
        <taxon>Bacillati</taxon>
        <taxon>Bacillota</taxon>
        <taxon>Bacilli</taxon>
        <taxon>Bacillales</taxon>
        <taxon>Paenibacillaceae</taxon>
        <taxon>Paenibacillus</taxon>
    </lineage>
</organism>
<dbReference type="InterPro" id="IPR000160">
    <property type="entry name" value="GGDEF_dom"/>
</dbReference>
<dbReference type="SUPFAM" id="SSF55073">
    <property type="entry name" value="Nucleotide cyclase"/>
    <property type="match status" value="1"/>
</dbReference>
<evidence type="ECO:0000256" key="2">
    <source>
        <dbReference type="ARBA" id="ARBA00022475"/>
    </source>
</evidence>
<dbReference type="NCBIfam" id="TIGR00254">
    <property type="entry name" value="GGDEF"/>
    <property type="match status" value="1"/>
</dbReference>
<dbReference type="InterPro" id="IPR050469">
    <property type="entry name" value="Diguanylate_Cyclase"/>
</dbReference>
<dbReference type="GO" id="GO:1902201">
    <property type="term" value="P:negative regulation of bacterial-type flagellum-dependent cell motility"/>
    <property type="evidence" value="ECO:0007669"/>
    <property type="project" value="TreeGrafter"/>
</dbReference>
<dbReference type="EMBL" id="QMFB01000008">
    <property type="protein sequence ID" value="RAV20435.1"/>
    <property type="molecule type" value="Genomic_DNA"/>
</dbReference>
<dbReference type="GO" id="GO:0052621">
    <property type="term" value="F:diguanylate cyclase activity"/>
    <property type="evidence" value="ECO:0007669"/>
    <property type="project" value="TreeGrafter"/>
</dbReference>
<keyword evidence="3 6" id="KW-0812">Transmembrane</keyword>
<dbReference type="RefSeq" id="WP_113031832.1">
    <property type="nucleotide sequence ID" value="NZ_QMFB01000008.1"/>
</dbReference>
<keyword evidence="2" id="KW-1003">Cell membrane</keyword>
<dbReference type="Gene3D" id="3.30.70.270">
    <property type="match status" value="1"/>
</dbReference>
<dbReference type="GO" id="GO:0071555">
    <property type="term" value="P:cell wall organization"/>
    <property type="evidence" value="ECO:0007669"/>
    <property type="project" value="InterPro"/>
</dbReference>
<feature type="transmembrane region" description="Helical" evidence="6">
    <location>
        <begin position="5"/>
        <end position="23"/>
    </location>
</feature>
<dbReference type="AlphaFoldDB" id="A0A329MKV5"/>
<dbReference type="FunFam" id="3.30.70.270:FF:000001">
    <property type="entry name" value="Diguanylate cyclase domain protein"/>
    <property type="match status" value="1"/>
</dbReference>
<comment type="caution">
    <text evidence="8">The sequence shown here is derived from an EMBL/GenBank/DDBJ whole genome shotgun (WGS) entry which is preliminary data.</text>
</comment>
<keyword evidence="5 6" id="KW-0472">Membrane</keyword>
<keyword evidence="9" id="KW-1185">Reference proteome</keyword>
<evidence type="ECO:0000313" key="8">
    <source>
        <dbReference type="EMBL" id="RAV20435.1"/>
    </source>
</evidence>
<evidence type="ECO:0000259" key="7">
    <source>
        <dbReference type="PROSITE" id="PS50887"/>
    </source>
</evidence>
<dbReference type="GO" id="GO:0005886">
    <property type="term" value="C:plasma membrane"/>
    <property type="evidence" value="ECO:0007669"/>
    <property type="project" value="UniProtKB-SubCell"/>
</dbReference>
<evidence type="ECO:0000256" key="6">
    <source>
        <dbReference type="SAM" id="Phobius"/>
    </source>
</evidence>